<accession>A0ACD5X940</accession>
<dbReference type="Proteomes" id="UP001732700">
    <property type="component" value="Chromosome 4D"/>
</dbReference>
<reference evidence="1" key="2">
    <citation type="submission" date="2025-09" db="UniProtKB">
        <authorList>
            <consortium name="EnsemblPlants"/>
        </authorList>
    </citation>
    <scope>IDENTIFICATION</scope>
</reference>
<organism evidence="1 2">
    <name type="scientific">Avena sativa</name>
    <name type="common">Oat</name>
    <dbReference type="NCBI Taxonomy" id="4498"/>
    <lineage>
        <taxon>Eukaryota</taxon>
        <taxon>Viridiplantae</taxon>
        <taxon>Streptophyta</taxon>
        <taxon>Embryophyta</taxon>
        <taxon>Tracheophyta</taxon>
        <taxon>Spermatophyta</taxon>
        <taxon>Magnoliopsida</taxon>
        <taxon>Liliopsida</taxon>
        <taxon>Poales</taxon>
        <taxon>Poaceae</taxon>
        <taxon>BOP clade</taxon>
        <taxon>Pooideae</taxon>
        <taxon>Poodae</taxon>
        <taxon>Poeae</taxon>
        <taxon>Poeae Chloroplast Group 1 (Aveneae type)</taxon>
        <taxon>Aveninae</taxon>
        <taxon>Avena</taxon>
    </lineage>
</organism>
<protein>
    <submittedName>
        <fullName evidence="1">Uncharacterized protein</fullName>
    </submittedName>
</protein>
<name>A0ACD5X940_AVESA</name>
<dbReference type="EnsemblPlants" id="AVESA.00010b.r2.4DG0774810.2">
    <property type="protein sequence ID" value="AVESA.00010b.r2.4DG0774810.2.CDS"/>
    <property type="gene ID" value="AVESA.00010b.r2.4DG0774810"/>
</dbReference>
<reference evidence="1" key="1">
    <citation type="submission" date="2021-05" db="EMBL/GenBank/DDBJ databases">
        <authorList>
            <person name="Scholz U."/>
            <person name="Mascher M."/>
            <person name="Fiebig A."/>
        </authorList>
    </citation>
    <scope>NUCLEOTIDE SEQUENCE [LARGE SCALE GENOMIC DNA]</scope>
</reference>
<evidence type="ECO:0000313" key="1">
    <source>
        <dbReference type="EnsemblPlants" id="AVESA.00010b.r2.4DG0774810.2.CDS"/>
    </source>
</evidence>
<proteinExistence type="predicted"/>
<sequence>MNNKRGCVQTRSSSKKQKADTSDGGNLHPDNPFEAGKMKNKRGGVCTRSSSKKQKAGTSDEGAPATDFLSKKQKAGTSDGGDLHPDNPFEEEFGSSSVSGQGVWMELGEELASNLANTVVSLASFDEGNLVFFACTGIIIKNDPETQTTSFLTSLSLARSSEDDTKIFHNMKIQVRLPDNNVELGWLNFWDLQHNLAVINIPRFHTLQVACLDNQRQFDCHTKVVAVGRCFNSGTLMATAGMLTDNPSGDYRGELAVSSCQITMTGVGGPLIDFNGDFVGMNFYAEEETPFIPRTKILELLKQFSEIIPSWAKKGHGSIIRRYPIPHKSDSQGSSRGGKKNKGQKPSICTLCDPECQPGVEDKILKCESFHFRWPNSSFLGKGTAEKKELRSNGYPFPLWEDFGRRLVNSFEEEFSKNIFSKLKKKVASNMSRSVVALASFIGKRRCFACTGVVMESNESTTRVLTSGSLVRTSDNENKVDDKLKIVVCLPDNRYVPGTLQLYSVNYNIAVVSIEDFCCTQTARINDQVQIKPHGDVVAVGRFYDSGKLMATSGVLTDKPSNLSCKELVVSTCKITKAGIGGPLIDFAGNFIGVNFFGLEDTPYIPINMILETLGNFNAKGYAFCMYVKIYTICNCSPCTQYSSLREFTCLGNSFVPQDYVIAKCYR</sequence>
<evidence type="ECO:0000313" key="2">
    <source>
        <dbReference type="Proteomes" id="UP001732700"/>
    </source>
</evidence>
<keyword evidence="2" id="KW-1185">Reference proteome</keyword>